<dbReference type="RefSeq" id="WP_128520613.1">
    <property type="nucleotide sequence ID" value="NZ_RJQC01000002.1"/>
</dbReference>
<feature type="transmembrane region" description="Helical" evidence="2">
    <location>
        <begin position="427"/>
        <end position="454"/>
    </location>
</feature>
<evidence type="ECO:0000313" key="4">
    <source>
        <dbReference type="Proteomes" id="UP000276568"/>
    </source>
</evidence>
<accession>A0A3N0I2B7</accession>
<keyword evidence="2" id="KW-0472">Membrane</keyword>
<organism evidence="3 4">
    <name type="scientific">Absicoccus porci</name>
    <dbReference type="NCBI Taxonomy" id="2486576"/>
    <lineage>
        <taxon>Bacteria</taxon>
        <taxon>Bacillati</taxon>
        <taxon>Bacillota</taxon>
        <taxon>Erysipelotrichia</taxon>
        <taxon>Erysipelotrichales</taxon>
        <taxon>Erysipelotrichaceae</taxon>
        <taxon>Absicoccus</taxon>
    </lineage>
</organism>
<dbReference type="EMBL" id="RJQC01000002">
    <property type="protein sequence ID" value="RNM30706.1"/>
    <property type="molecule type" value="Genomic_DNA"/>
</dbReference>
<feature type="compositionally biased region" description="Basic and acidic residues" evidence="1">
    <location>
        <begin position="87"/>
        <end position="99"/>
    </location>
</feature>
<proteinExistence type="predicted"/>
<comment type="caution">
    <text evidence="3">The sequence shown here is derived from an EMBL/GenBank/DDBJ whole genome shotgun (WGS) entry which is preliminary data.</text>
</comment>
<dbReference type="PANTHER" id="PTHR37813:SF1">
    <property type="entry name" value="FELS-2 PROPHAGE PROTEIN"/>
    <property type="match status" value="1"/>
</dbReference>
<evidence type="ECO:0000313" key="3">
    <source>
        <dbReference type="EMBL" id="RNM30706.1"/>
    </source>
</evidence>
<gene>
    <name evidence="3" type="ORF">EDX97_07960</name>
</gene>
<feature type="region of interest" description="Disordered" evidence="1">
    <location>
        <begin position="28"/>
        <end position="99"/>
    </location>
</feature>
<dbReference type="OrthoDB" id="2137849at2"/>
<keyword evidence="2" id="KW-0812">Transmembrane</keyword>
<keyword evidence="4" id="KW-1185">Reference proteome</keyword>
<feature type="transmembrane region" description="Helical" evidence="2">
    <location>
        <begin position="317"/>
        <end position="336"/>
    </location>
</feature>
<reference evidence="3 4" key="1">
    <citation type="submission" date="2018-11" db="EMBL/GenBank/DDBJ databases">
        <title>Clostridium sp. nov., a member of the family Erysipelotrichaceae isolated from pig faeces.</title>
        <authorList>
            <person name="Chang Y.-H."/>
        </authorList>
    </citation>
    <scope>NUCLEOTIDE SEQUENCE [LARGE SCALE GENOMIC DNA]</scope>
    <source>
        <strain evidence="3 4">YH-panp20</strain>
    </source>
</reference>
<dbReference type="AlphaFoldDB" id="A0A3N0I2B7"/>
<dbReference type="PANTHER" id="PTHR37813">
    <property type="entry name" value="FELS-2 PROPHAGE PROTEIN"/>
    <property type="match status" value="1"/>
</dbReference>
<evidence type="ECO:0000256" key="2">
    <source>
        <dbReference type="SAM" id="Phobius"/>
    </source>
</evidence>
<name>A0A3N0I2B7_9FIRM</name>
<evidence type="ECO:0000256" key="1">
    <source>
        <dbReference type="SAM" id="MobiDB-lite"/>
    </source>
</evidence>
<dbReference type="Proteomes" id="UP000276568">
    <property type="component" value="Unassembled WGS sequence"/>
</dbReference>
<evidence type="ECO:0008006" key="5">
    <source>
        <dbReference type="Google" id="ProtNLM"/>
    </source>
</evidence>
<feature type="transmembrane region" description="Helical" evidence="2">
    <location>
        <begin position="373"/>
        <end position="391"/>
    </location>
</feature>
<feature type="compositionally biased region" description="Low complexity" evidence="1">
    <location>
        <begin position="28"/>
        <end position="53"/>
    </location>
</feature>
<dbReference type="SUPFAM" id="SSF58104">
    <property type="entry name" value="Methyl-accepting chemotaxis protein (MCP) signaling domain"/>
    <property type="match status" value="1"/>
</dbReference>
<protein>
    <recommendedName>
        <fullName evidence="5">Phage tail tape measure protein</fullName>
    </recommendedName>
</protein>
<sequence length="815" mass="86037">MADGKISIEIEIEDSKFKSKLKSLESSSNSFGKQLSSSMTSSSASAKKSLESLGQSSSNTAKKLDETKQSAQGAGEQMGKTGQQTDDMGKHMQDADGHTTRLGQGFTVLKGIAANLAAQGIAMVADKVKDMGVQMIEAAADVKAMNSQYAQTFGKTGTSVRKEADGIISNISKNTGILDTRLQGSATRIYGFAKASGGTSKESLDLMSDALQVAADNAAYYDTSLEDSTETLQSFMKGNFENDAALGVSCTETTRNAEAMKLFGQKYQDLSEIQKQRVLLQMVKDAQEASGAVGQAARESDGWENVMGNLKESWKQFLAVVGTPVLNALVPLIQSLTGKMSGLKDKVKQLMSDWKTHNGVAGKVRSIMENLSGPIKAVGVALLGVATALLALKAYTVIVSMVTAIKGFLTAVSMIKSLSGAFALLKFGIAALGGPVTVVIAIIGALVAAFLYFYKTNDGFREKVNAVWEAFKETVQNVFTTVSTVITNIITFITNLVTTIVTTGQTIYTTISTFITSVITWFTNLPSNIQTAFDTIVNAVITWGSNLVTNGVTAVSNFVSNVVSTISGLPGQVASFLSSIISNVASWAGSMASQAVSAGTRFLNGVVTYMSQLPSRVASFISQTLASLSSWVAQMGSAGARAASTLASNVRNGLAGLPGQMASVGSQIVHGIISGINGAAGGLFNALKNLASNALNAAKNALKIESPSRVFAREVGQWIPKGITMGVDMAMPSTLRTFGRQIDQFRVKFGQALDGSSEALMLQTGLDIAQRTGLSDQKATITNNNFSQTINSAKVLQPSEMAQEARDMQRRMAWV</sequence>
<keyword evidence="2" id="KW-1133">Transmembrane helix</keyword>